<protein>
    <recommendedName>
        <fullName evidence="4">RRM domain-containing protein</fullName>
    </recommendedName>
</protein>
<keyword evidence="6" id="KW-1185">Reference proteome</keyword>
<evidence type="ECO:0000256" key="2">
    <source>
        <dbReference type="PROSITE-ProRule" id="PRU00176"/>
    </source>
</evidence>
<dbReference type="InterPro" id="IPR012677">
    <property type="entry name" value="Nucleotide-bd_a/b_plait_sf"/>
</dbReference>
<dbReference type="Gene3D" id="2.30.30.140">
    <property type="match status" value="1"/>
</dbReference>
<evidence type="ECO:0000313" key="5">
    <source>
        <dbReference type="EMBL" id="KAG5680745.1"/>
    </source>
</evidence>
<gene>
    <name evidence="5" type="ORF">PVAND_010234</name>
</gene>
<reference evidence="5" key="1">
    <citation type="submission" date="2021-03" db="EMBL/GenBank/DDBJ databases">
        <title>Chromosome level genome of the anhydrobiotic midge Polypedilum vanderplanki.</title>
        <authorList>
            <person name="Yoshida Y."/>
            <person name="Kikawada T."/>
            <person name="Gusev O."/>
        </authorList>
    </citation>
    <scope>NUCLEOTIDE SEQUENCE</scope>
    <source>
        <strain evidence="5">NIAS01</strain>
        <tissue evidence="5">Whole body or cell culture</tissue>
    </source>
</reference>
<keyword evidence="1 2" id="KW-0694">RNA-binding</keyword>
<dbReference type="Pfam" id="PF00076">
    <property type="entry name" value="RRM_1"/>
    <property type="match status" value="1"/>
</dbReference>
<evidence type="ECO:0000259" key="4">
    <source>
        <dbReference type="PROSITE" id="PS50102"/>
    </source>
</evidence>
<evidence type="ECO:0000256" key="1">
    <source>
        <dbReference type="ARBA" id="ARBA00022884"/>
    </source>
</evidence>
<feature type="compositionally biased region" description="Polar residues" evidence="3">
    <location>
        <begin position="92"/>
        <end position="103"/>
    </location>
</feature>
<feature type="region of interest" description="Disordered" evidence="3">
    <location>
        <begin position="83"/>
        <end position="109"/>
    </location>
</feature>
<dbReference type="InterPro" id="IPR035979">
    <property type="entry name" value="RBD_domain_sf"/>
</dbReference>
<dbReference type="InterPro" id="IPR002999">
    <property type="entry name" value="Tudor"/>
</dbReference>
<dbReference type="SUPFAM" id="SSF54928">
    <property type="entry name" value="RNA-binding domain, RBD"/>
    <property type="match status" value="1"/>
</dbReference>
<name>A0A9J6CEY2_POLVA</name>
<dbReference type="Gene3D" id="3.30.70.330">
    <property type="match status" value="1"/>
</dbReference>
<dbReference type="EMBL" id="JADBJN010000001">
    <property type="protein sequence ID" value="KAG5680745.1"/>
    <property type="molecule type" value="Genomic_DNA"/>
</dbReference>
<proteinExistence type="predicted"/>
<dbReference type="InterPro" id="IPR000504">
    <property type="entry name" value="RRM_dom"/>
</dbReference>
<evidence type="ECO:0000313" key="6">
    <source>
        <dbReference type="Proteomes" id="UP001107558"/>
    </source>
</evidence>
<comment type="caution">
    <text evidence="5">The sequence shown here is derived from an EMBL/GenBank/DDBJ whole genome shotgun (WGS) entry which is preliminary data.</text>
</comment>
<dbReference type="Proteomes" id="UP001107558">
    <property type="component" value="Chromosome 1"/>
</dbReference>
<dbReference type="SMART" id="SM00360">
    <property type="entry name" value="RRM"/>
    <property type="match status" value="1"/>
</dbReference>
<organism evidence="5 6">
    <name type="scientific">Polypedilum vanderplanki</name>
    <name type="common">Sleeping chironomid midge</name>
    <dbReference type="NCBI Taxonomy" id="319348"/>
    <lineage>
        <taxon>Eukaryota</taxon>
        <taxon>Metazoa</taxon>
        <taxon>Ecdysozoa</taxon>
        <taxon>Arthropoda</taxon>
        <taxon>Hexapoda</taxon>
        <taxon>Insecta</taxon>
        <taxon>Pterygota</taxon>
        <taxon>Neoptera</taxon>
        <taxon>Endopterygota</taxon>
        <taxon>Diptera</taxon>
        <taxon>Nematocera</taxon>
        <taxon>Chironomoidea</taxon>
        <taxon>Chironomidae</taxon>
        <taxon>Chironominae</taxon>
        <taxon>Polypedilum</taxon>
        <taxon>Polypedilum</taxon>
    </lineage>
</organism>
<dbReference type="OrthoDB" id="10023235at2759"/>
<dbReference type="Pfam" id="PF00567">
    <property type="entry name" value="TUDOR"/>
    <property type="match status" value="1"/>
</dbReference>
<dbReference type="PROSITE" id="PS50102">
    <property type="entry name" value="RRM"/>
    <property type="match status" value="1"/>
</dbReference>
<dbReference type="SUPFAM" id="SSF63748">
    <property type="entry name" value="Tudor/PWWP/MBT"/>
    <property type="match status" value="1"/>
</dbReference>
<dbReference type="GO" id="GO:0003723">
    <property type="term" value="F:RNA binding"/>
    <property type="evidence" value="ECO:0007669"/>
    <property type="project" value="UniProtKB-UniRule"/>
</dbReference>
<dbReference type="AlphaFoldDB" id="A0A9J6CEY2"/>
<feature type="domain" description="RRM" evidence="4">
    <location>
        <begin position="1"/>
        <end position="75"/>
    </location>
</feature>
<accession>A0A9J6CEY2</accession>
<sequence length="608" mass="71238">MVRVPEKLTKNGIYNVMKTFGNVTEVFIPKNRYLSSGRMMAFVEYKTFSEAEKALRELNSISNTGLKIEAEFANLRNRDKKCDSPELAVSPSIETNDQSVNHDNNNDRNFEKVEDQPKVFIKVNFHEYNNDDKFEKMTNFEYKKPALTKMQLKAQNELKEQALNSMGTYDPKKNIFIYNEELRNKIFLVFYCNVCENRSKFKREINGKKKYFCSLECFKNFQGNKISDVSDTEKEEEEVSLKKSDKVFITAIMNEKCLYVRSINDDLIPLFDEVYEAGNKMEMYEGIAEIDEHLLVRKFDEIFRAIVLEKSEVVDENGWPEYIVRLTDIGNTLRVKQEELLMYPAKCLKLKISTFKITLKDVNVEAINMNVVDYLMNLLENKTELIIKNIDDDGVELKDNTDNTNVNQNIVSLANIENENLCIRSFPQNYMSAGQSKKMFVICAYYLELLGDIICIDSHYLKDFYELYKALNAYGNKIDIKSYGLMQLEETNLVKYNNQWHRAIVREKCGDGKPLCYFIDLQFQDNVNVENIFKLPKVFAETPVYTVACKIKYYDPEKNQCEKCNIFLRDLLQENEFIIADKVDYDEKNDQHILIFNSYENFVVDHHC</sequence>
<evidence type="ECO:0000256" key="3">
    <source>
        <dbReference type="SAM" id="MobiDB-lite"/>
    </source>
</evidence>
<dbReference type="CDD" id="cd00590">
    <property type="entry name" value="RRM_SF"/>
    <property type="match status" value="1"/>
</dbReference>